<dbReference type="SUPFAM" id="SSF53756">
    <property type="entry name" value="UDP-Glycosyltransferase/glycogen phosphorylase"/>
    <property type="match status" value="1"/>
</dbReference>
<dbReference type="RefSeq" id="WP_041975220.1">
    <property type="nucleotide sequence ID" value="NZ_CBXV010000004.1"/>
</dbReference>
<evidence type="ECO:0000313" key="1">
    <source>
        <dbReference type="EMBL" id="CDM65189.1"/>
    </source>
</evidence>
<dbReference type="OrthoDB" id="913551at2"/>
<organism evidence="1 2">
    <name type="scientific">Pyrinomonas methylaliphatogenes</name>
    <dbReference type="NCBI Taxonomy" id="454194"/>
    <lineage>
        <taxon>Bacteria</taxon>
        <taxon>Pseudomonadati</taxon>
        <taxon>Acidobacteriota</taxon>
        <taxon>Blastocatellia</taxon>
        <taxon>Blastocatellales</taxon>
        <taxon>Pyrinomonadaceae</taxon>
        <taxon>Pyrinomonas</taxon>
    </lineage>
</organism>
<dbReference type="Proteomes" id="UP000031518">
    <property type="component" value="Unassembled WGS sequence"/>
</dbReference>
<dbReference type="EMBL" id="CBXV010000004">
    <property type="protein sequence ID" value="CDM65189.1"/>
    <property type="molecule type" value="Genomic_DNA"/>
</dbReference>
<dbReference type="STRING" id="454194.PYK22_01187"/>
<accession>A0A0B6WY22</accession>
<name>A0A0B6WY22_9BACT</name>
<gene>
    <name evidence="1" type="ORF">PYK22_01187</name>
</gene>
<reference evidence="1 2" key="2">
    <citation type="submission" date="2015-01" db="EMBL/GenBank/DDBJ databases">
        <title>Complete genome sequence of Pyrinomonas methylaliphatogenes type strain K22T.</title>
        <authorList>
            <person name="Lee K.C.Y."/>
            <person name="Power J.F."/>
            <person name="Dunfield P.F."/>
            <person name="Morgan X.C."/>
            <person name="Huttenhower C."/>
            <person name="Stott M.B."/>
        </authorList>
    </citation>
    <scope>NUCLEOTIDE SEQUENCE [LARGE SCALE GENOMIC DNA]</scope>
    <source>
        <strain evidence="1 2">K22</strain>
    </source>
</reference>
<protein>
    <submittedName>
        <fullName evidence="1">Uncharacterized protein</fullName>
    </submittedName>
</protein>
<proteinExistence type="predicted"/>
<evidence type="ECO:0000313" key="2">
    <source>
        <dbReference type="Proteomes" id="UP000031518"/>
    </source>
</evidence>
<dbReference type="AlphaFoldDB" id="A0A0B6WY22"/>
<reference evidence="1 2" key="1">
    <citation type="submission" date="2013-12" db="EMBL/GenBank/DDBJ databases">
        <authorList>
            <person name="Stott M."/>
        </authorList>
    </citation>
    <scope>NUCLEOTIDE SEQUENCE [LARGE SCALE GENOMIC DNA]</scope>
    <source>
        <strain evidence="1 2">K22</strain>
    </source>
</reference>
<sequence>MIGITLLIPDGVGARNFLLGAFLPSLAAKGRVQVLHRLPPSALEMVSARAEIEWEQLIGPKETPARFFLRNALVSAHMYRADTMAMRFNLRLPINGSWRTRYGVRVARMVGRAASLSVRAVAALDHLHGGLLRIGGEVDHYRQLLKKFGSRVLFCSHQRPPSVIPAVLAARSLRIPTATFIFSWDNLTSKGRIAAPFDYYFVWSALMRDELLRYYPQLSPARIEIVGTPQFDPYADEALLWSREEFFRRIGADPRRPLICYSGGDVTIAPEDAEHVGVLLELIRAGRIKRAPQVLLRPSPVDDGKRYAEVRARYPELIYAAPSWIRQDASDWASACPTQADAQFLANLTRYADLNVNVSSTMTLDFAIHDKPVVNIAFDIASPPPFGLPLWEHHYRFEHYRPVIELGAARFARSPDELAAHINAYLSDPTLDREGRRKLVELEVMLPLGCSGERISRAVMRIAAEGE</sequence>
<keyword evidence="2" id="KW-1185">Reference proteome</keyword>